<dbReference type="PANTHER" id="PTHR43638:SF3">
    <property type="entry name" value="ALDEHYDE REDUCTASE"/>
    <property type="match status" value="1"/>
</dbReference>
<accession>A0A2W5SK27</accession>
<evidence type="ECO:0000313" key="5">
    <source>
        <dbReference type="EMBL" id="PZQ75180.1"/>
    </source>
</evidence>
<dbReference type="GO" id="GO:0016491">
    <property type="term" value="F:oxidoreductase activity"/>
    <property type="evidence" value="ECO:0007669"/>
    <property type="project" value="InterPro"/>
</dbReference>
<dbReference type="InterPro" id="IPR020471">
    <property type="entry name" value="AKR"/>
</dbReference>
<comment type="caution">
    <text evidence="5">The sequence shown here is derived from an EMBL/GenBank/DDBJ whole genome shotgun (WGS) entry which is preliminary data.</text>
</comment>
<dbReference type="PANTHER" id="PTHR43638">
    <property type="entry name" value="OXIDOREDUCTASE, ALDO/KETO REDUCTASE FAMILY PROTEIN"/>
    <property type="match status" value="1"/>
</dbReference>
<gene>
    <name evidence="5" type="ORF">DI563_10300</name>
</gene>
<feature type="active site" description="Proton donor" evidence="1">
    <location>
        <position position="42"/>
    </location>
</feature>
<name>A0A2W5SK27_VARPD</name>
<reference evidence="5 6" key="1">
    <citation type="submission" date="2017-08" db="EMBL/GenBank/DDBJ databases">
        <title>Infants hospitalized years apart are colonized by the same room-sourced microbial strains.</title>
        <authorList>
            <person name="Brooks B."/>
            <person name="Olm M.R."/>
            <person name="Firek B.A."/>
            <person name="Baker R."/>
            <person name="Thomas B.C."/>
            <person name="Morowitz M.J."/>
            <person name="Banfield J.F."/>
        </authorList>
    </citation>
    <scope>NUCLEOTIDE SEQUENCE [LARGE SCALE GENOMIC DNA]</scope>
    <source>
        <strain evidence="5">S2_005_003_R2_41</strain>
    </source>
</reference>
<dbReference type="Proteomes" id="UP000249135">
    <property type="component" value="Unassembled WGS sequence"/>
</dbReference>
<evidence type="ECO:0000256" key="1">
    <source>
        <dbReference type="PIRSR" id="PIRSR000097-1"/>
    </source>
</evidence>
<dbReference type="PRINTS" id="PR00069">
    <property type="entry name" value="ALDKETRDTASE"/>
</dbReference>
<protein>
    <submittedName>
        <fullName evidence="5">Aldo/keto reductase</fullName>
    </submittedName>
</protein>
<dbReference type="Pfam" id="PF00248">
    <property type="entry name" value="Aldo_ket_red"/>
    <property type="match status" value="1"/>
</dbReference>
<dbReference type="PIRSF" id="PIRSF000097">
    <property type="entry name" value="AKR"/>
    <property type="match status" value="1"/>
</dbReference>
<evidence type="ECO:0000256" key="2">
    <source>
        <dbReference type="PIRSR" id="PIRSR000097-2"/>
    </source>
</evidence>
<dbReference type="SUPFAM" id="SSF51430">
    <property type="entry name" value="NAD(P)-linked oxidoreductase"/>
    <property type="match status" value="1"/>
</dbReference>
<evidence type="ECO:0000256" key="3">
    <source>
        <dbReference type="PIRSR" id="PIRSR000097-3"/>
    </source>
</evidence>
<feature type="site" description="Lowers pKa of active site Tyr" evidence="3">
    <location>
        <position position="74"/>
    </location>
</feature>
<dbReference type="EMBL" id="QFPP01000098">
    <property type="protein sequence ID" value="PZQ75180.1"/>
    <property type="molecule type" value="Genomic_DNA"/>
</dbReference>
<dbReference type="InterPro" id="IPR036812">
    <property type="entry name" value="NAD(P)_OxRdtase_dom_sf"/>
</dbReference>
<feature type="domain" description="NADP-dependent oxidoreductase" evidence="4">
    <location>
        <begin position="3"/>
        <end position="256"/>
    </location>
</feature>
<dbReference type="InterPro" id="IPR023210">
    <property type="entry name" value="NADP_OxRdtase_dom"/>
</dbReference>
<feature type="binding site" evidence="2">
    <location>
        <position position="107"/>
    </location>
    <ligand>
        <name>substrate</name>
    </ligand>
</feature>
<dbReference type="Gene3D" id="3.20.20.100">
    <property type="entry name" value="NADP-dependent oxidoreductase domain"/>
    <property type="match status" value="1"/>
</dbReference>
<dbReference type="AlphaFoldDB" id="A0A2W5SK27"/>
<proteinExistence type="predicted"/>
<organism evidence="5 6">
    <name type="scientific">Variovorax paradoxus</name>
    <dbReference type="NCBI Taxonomy" id="34073"/>
    <lineage>
        <taxon>Bacteria</taxon>
        <taxon>Pseudomonadati</taxon>
        <taxon>Pseudomonadota</taxon>
        <taxon>Betaproteobacteria</taxon>
        <taxon>Burkholderiales</taxon>
        <taxon>Comamonadaceae</taxon>
        <taxon>Variovorax</taxon>
    </lineage>
</organism>
<sequence>MPKLGLGTWHMGEDVSRRGAEVAAVREAVDLGYRLIDTAEMYGEGGAEAVVGAALAEALRAGDVRRDELVVVSKVYPHNATRRGMPDACARSLERLGLERIDLYLLHWRGAVPLAETVEALQDLQARGDIGRWGVSNFDVDDMEELWALEGGADCAANQVYYSLGERGPAHSLLPWLQARGLPLMAYSPIDQGAIARDAQLAARAAELGLTAAQLALAWLAAQPGVVPIPKAVRSAHLRENLAAVERTLDEATRAMLAERYPLPSRKTPLAII</sequence>
<evidence type="ECO:0000259" key="4">
    <source>
        <dbReference type="Pfam" id="PF00248"/>
    </source>
</evidence>
<evidence type="ECO:0000313" key="6">
    <source>
        <dbReference type="Proteomes" id="UP000249135"/>
    </source>
</evidence>